<dbReference type="OrthoDB" id="1301198at2759"/>
<evidence type="ECO:0000313" key="2">
    <source>
        <dbReference type="EMBL" id="KAF7839547.1"/>
    </source>
</evidence>
<evidence type="ECO:0000313" key="3">
    <source>
        <dbReference type="Proteomes" id="UP000634136"/>
    </source>
</evidence>
<protein>
    <submittedName>
        <fullName evidence="2">Replication factor A protein 1-like</fullName>
    </submittedName>
</protein>
<dbReference type="Gene3D" id="2.40.50.140">
    <property type="entry name" value="Nucleic acid-binding proteins"/>
    <property type="match status" value="1"/>
</dbReference>
<comment type="caution">
    <text evidence="2">The sequence shown here is derived from an EMBL/GenBank/DDBJ whole genome shotgun (WGS) entry which is preliminary data.</text>
</comment>
<reference evidence="2" key="1">
    <citation type="submission" date="2020-09" db="EMBL/GenBank/DDBJ databases">
        <title>Genome-Enabled Discovery of Anthraquinone Biosynthesis in Senna tora.</title>
        <authorList>
            <person name="Kang S.-H."/>
            <person name="Pandey R.P."/>
            <person name="Lee C.-M."/>
            <person name="Sim J.-S."/>
            <person name="Jeong J.-T."/>
            <person name="Choi B.-S."/>
            <person name="Jung M."/>
            <person name="Ginzburg D."/>
            <person name="Zhao K."/>
            <person name="Won S.Y."/>
            <person name="Oh T.-J."/>
            <person name="Yu Y."/>
            <person name="Kim N.-H."/>
            <person name="Lee O.R."/>
            <person name="Lee T.-H."/>
            <person name="Bashyal P."/>
            <person name="Kim T.-S."/>
            <person name="Lee W.-H."/>
            <person name="Kawkins C."/>
            <person name="Kim C.-K."/>
            <person name="Kim J.S."/>
            <person name="Ahn B.O."/>
            <person name="Rhee S.Y."/>
            <person name="Sohng J.K."/>
        </authorList>
    </citation>
    <scope>NUCLEOTIDE SEQUENCE</scope>
    <source>
        <tissue evidence="2">Leaf</tissue>
    </source>
</reference>
<dbReference type="Proteomes" id="UP000634136">
    <property type="component" value="Unassembled WGS sequence"/>
</dbReference>
<keyword evidence="3" id="KW-1185">Reference proteome</keyword>
<gene>
    <name evidence="2" type="ORF">G2W53_008029</name>
</gene>
<accession>A0A834X803</accession>
<organism evidence="2 3">
    <name type="scientific">Senna tora</name>
    <dbReference type="NCBI Taxonomy" id="362788"/>
    <lineage>
        <taxon>Eukaryota</taxon>
        <taxon>Viridiplantae</taxon>
        <taxon>Streptophyta</taxon>
        <taxon>Embryophyta</taxon>
        <taxon>Tracheophyta</taxon>
        <taxon>Spermatophyta</taxon>
        <taxon>Magnoliopsida</taxon>
        <taxon>eudicotyledons</taxon>
        <taxon>Gunneridae</taxon>
        <taxon>Pentapetalae</taxon>
        <taxon>rosids</taxon>
        <taxon>fabids</taxon>
        <taxon>Fabales</taxon>
        <taxon>Fabaceae</taxon>
        <taxon>Caesalpinioideae</taxon>
        <taxon>Cassia clade</taxon>
        <taxon>Senna</taxon>
    </lineage>
</organism>
<evidence type="ECO:0000259" key="1">
    <source>
        <dbReference type="Pfam" id="PF08646"/>
    </source>
</evidence>
<name>A0A834X803_9FABA</name>
<dbReference type="Pfam" id="PF08646">
    <property type="entry name" value="Rep_fac-A_C"/>
    <property type="match status" value="1"/>
</dbReference>
<dbReference type="EMBL" id="JAAIUW010000003">
    <property type="protein sequence ID" value="KAF7839547.1"/>
    <property type="molecule type" value="Genomic_DNA"/>
</dbReference>
<dbReference type="AlphaFoldDB" id="A0A834X803"/>
<dbReference type="InterPro" id="IPR012340">
    <property type="entry name" value="NA-bd_OB-fold"/>
</dbReference>
<dbReference type="InterPro" id="IPR013955">
    <property type="entry name" value="Rep_factor-A_C"/>
</dbReference>
<feature type="domain" description="Replication factor A C-terminal" evidence="1">
    <location>
        <begin position="124"/>
        <end position="248"/>
    </location>
</feature>
<sequence length="489" mass="55773">MSGFNIVNSSNSFRATNHAFKLNFQFQTRIAQADDDGSIHPYGFEFIPTQKILSGELDHNILVVDIRQFHQGLQPKDLKSPINHNGHLTLITSSPLEATFSCYPLSPVDELYHSGDGTVLCILAQVLQINNDKGWYYDAYRKCFKKVEHDGLIFYYHKCQTLVNQATTKYKIELMVLDVCNSANITIFDRDVSNFVGILAIELRFEHEKEMNMNVDEPANLPARLGCFVGKTFVFKVAVKISQWNDFTSFTRIPTDQKAEMLTTQRKKGNSYYHRLYSSSTVASFVALRHHGQRRRQDAGTLMLSVSVLQSRHEIRYQNYDAVDDEMRLQITYKSESNWRSMRKKRSSARERKRSELIDNDDENEIRLQLNLLLLPPLSSSARCTTVAGGLFCSSERMTIDPAIIDKFIGYRLAKGKNIPKKDADTDNVTTVDLEGRRLTFSDETISTSIPTPSFVKRLNAEASDECPSSSNTSIELIKLMKKIKIEKN</sequence>
<dbReference type="SUPFAM" id="SSF50249">
    <property type="entry name" value="Nucleic acid-binding proteins"/>
    <property type="match status" value="1"/>
</dbReference>
<proteinExistence type="predicted"/>